<organism evidence="1 2">
    <name type="scientific">Ceratitis capitata</name>
    <name type="common">Mediterranean fruit fly</name>
    <name type="synonym">Tephritis capitata</name>
    <dbReference type="NCBI Taxonomy" id="7213"/>
    <lineage>
        <taxon>Eukaryota</taxon>
        <taxon>Metazoa</taxon>
        <taxon>Ecdysozoa</taxon>
        <taxon>Arthropoda</taxon>
        <taxon>Hexapoda</taxon>
        <taxon>Insecta</taxon>
        <taxon>Pterygota</taxon>
        <taxon>Neoptera</taxon>
        <taxon>Endopterygota</taxon>
        <taxon>Diptera</taxon>
        <taxon>Brachycera</taxon>
        <taxon>Muscomorpha</taxon>
        <taxon>Tephritoidea</taxon>
        <taxon>Tephritidae</taxon>
        <taxon>Ceratitis</taxon>
        <taxon>Ceratitis</taxon>
    </lineage>
</organism>
<feature type="non-terminal residue" evidence="1">
    <location>
        <position position="1"/>
    </location>
</feature>
<reference evidence="1" key="1">
    <citation type="submission" date="2020-11" db="EMBL/GenBank/DDBJ databases">
        <authorList>
            <person name="Whitehead M."/>
        </authorList>
    </citation>
    <scope>NUCLEOTIDE SEQUENCE</scope>
    <source>
        <strain evidence="1">EGII</strain>
    </source>
</reference>
<gene>
    <name evidence="1" type="ORF">CCAP1982_LOCUS1902</name>
</gene>
<dbReference type="AlphaFoldDB" id="A0A811U1U2"/>
<protein>
    <submittedName>
        <fullName evidence="1">(Mediterranean fruit fly) hypothetical protein</fullName>
    </submittedName>
</protein>
<name>A0A811U1U2_CERCA</name>
<sequence>FQGQNLYAKSFSVAGGSTPHCLWRKYDGEDNFNRTNQVCDFHRHSIYGLKSNLTAD</sequence>
<proteinExistence type="predicted"/>
<dbReference type="EMBL" id="CAJHJT010000001">
    <property type="protein sequence ID" value="CAD6993072.1"/>
    <property type="molecule type" value="Genomic_DNA"/>
</dbReference>
<keyword evidence="2" id="KW-1185">Reference proteome</keyword>
<evidence type="ECO:0000313" key="2">
    <source>
        <dbReference type="Proteomes" id="UP000606786"/>
    </source>
</evidence>
<evidence type="ECO:0000313" key="1">
    <source>
        <dbReference type="EMBL" id="CAD6993072.1"/>
    </source>
</evidence>
<dbReference type="Proteomes" id="UP000606786">
    <property type="component" value="Unassembled WGS sequence"/>
</dbReference>
<accession>A0A811U1U2</accession>
<comment type="caution">
    <text evidence="1">The sequence shown here is derived from an EMBL/GenBank/DDBJ whole genome shotgun (WGS) entry which is preliminary data.</text>
</comment>